<evidence type="ECO:0000313" key="3">
    <source>
        <dbReference type="Proteomes" id="UP001345219"/>
    </source>
</evidence>
<protein>
    <recommendedName>
        <fullName evidence="1">COBRA C-terminal domain-containing protein</fullName>
    </recommendedName>
</protein>
<organism evidence="2 3">
    <name type="scientific">Trapa incisa</name>
    <dbReference type="NCBI Taxonomy" id="236973"/>
    <lineage>
        <taxon>Eukaryota</taxon>
        <taxon>Viridiplantae</taxon>
        <taxon>Streptophyta</taxon>
        <taxon>Embryophyta</taxon>
        <taxon>Tracheophyta</taxon>
        <taxon>Spermatophyta</taxon>
        <taxon>Magnoliopsida</taxon>
        <taxon>eudicotyledons</taxon>
        <taxon>Gunneridae</taxon>
        <taxon>Pentapetalae</taxon>
        <taxon>rosids</taxon>
        <taxon>malvids</taxon>
        <taxon>Myrtales</taxon>
        <taxon>Lythraceae</taxon>
        <taxon>Trapa</taxon>
    </lineage>
</organism>
<dbReference type="InterPro" id="IPR056900">
    <property type="entry name" value="COB_C"/>
</dbReference>
<dbReference type="Proteomes" id="UP001345219">
    <property type="component" value="Chromosome 24"/>
</dbReference>
<dbReference type="PANTHER" id="PTHR31052">
    <property type="entry name" value="COBRA-LIKE PROTEIN 7"/>
    <property type="match status" value="1"/>
</dbReference>
<gene>
    <name evidence="2" type="ORF">SAY87_031687</name>
</gene>
<dbReference type="Pfam" id="PF25079">
    <property type="entry name" value="COB_C"/>
    <property type="match status" value="1"/>
</dbReference>
<sequence>MLLPPDALLVPFDNRTLKVKAWAKIKHYPIPARLPCPDNCGVSINWHVNSDYRFRWTARMAIFNWDETVFEDWSVAVEL</sequence>
<evidence type="ECO:0000259" key="1">
    <source>
        <dbReference type="Pfam" id="PF25079"/>
    </source>
</evidence>
<proteinExistence type="predicted"/>
<dbReference type="AlphaFoldDB" id="A0AAN7QQ20"/>
<keyword evidence="3" id="KW-1185">Reference proteome</keyword>
<evidence type="ECO:0000313" key="2">
    <source>
        <dbReference type="EMBL" id="KAK4771155.1"/>
    </source>
</evidence>
<accession>A0AAN7QQ20</accession>
<reference evidence="2 3" key="1">
    <citation type="journal article" date="2023" name="Hortic Res">
        <title>Pangenome of water caltrop reveals structural variations and asymmetric subgenome divergence after allopolyploidization.</title>
        <authorList>
            <person name="Zhang X."/>
            <person name="Chen Y."/>
            <person name="Wang L."/>
            <person name="Yuan Y."/>
            <person name="Fang M."/>
            <person name="Shi L."/>
            <person name="Lu R."/>
            <person name="Comes H.P."/>
            <person name="Ma Y."/>
            <person name="Chen Y."/>
            <person name="Huang G."/>
            <person name="Zhou Y."/>
            <person name="Zheng Z."/>
            <person name="Qiu Y."/>
        </authorList>
    </citation>
    <scope>NUCLEOTIDE SEQUENCE [LARGE SCALE GENOMIC DNA]</scope>
    <source>
        <tissue evidence="2">Roots</tissue>
    </source>
</reference>
<name>A0AAN7QQ20_9MYRT</name>
<dbReference type="EMBL" id="JAXIOK010000005">
    <property type="protein sequence ID" value="KAK4771155.1"/>
    <property type="molecule type" value="Genomic_DNA"/>
</dbReference>
<comment type="caution">
    <text evidence="2">The sequence shown here is derived from an EMBL/GenBank/DDBJ whole genome shotgun (WGS) entry which is preliminary data.</text>
</comment>
<feature type="domain" description="COBRA C-terminal" evidence="1">
    <location>
        <begin position="1"/>
        <end position="78"/>
    </location>
</feature>
<dbReference type="PANTHER" id="PTHR31052:SF2">
    <property type="entry name" value="COBRA-LIKE PROTEIN 10"/>
    <property type="match status" value="1"/>
</dbReference>